<dbReference type="OrthoDB" id="3265692at2759"/>
<protein>
    <submittedName>
        <fullName evidence="2">Uncharacterized protein</fullName>
    </submittedName>
</protein>
<sequence>MSSIFQGRRKHQRPVPVANDHDPWGMHGDASSDEAEASTSTRTAAVRIMSTVRRFSYSTPKKRERGYSSCPDMFVCAFLRSKNLVLPEITK</sequence>
<dbReference type="AlphaFoldDB" id="A0A4V2K1U9"/>
<gene>
    <name evidence="2" type="ORF">BD311DRAFT_650933</name>
</gene>
<feature type="region of interest" description="Disordered" evidence="1">
    <location>
        <begin position="1"/>
        <end position="43"/>
    </location>
</feature>
<proteinExistence type="predicted"/>
<dbReference type="Proteomes" id="UP000292957">
    <property type="component" value="Unassembled WGS sequence"/>
</dbReference>
<evidence type="ECO:0000256" key="1">
    <source>
        <dbReference type="SAM" id="MobiDB-lite"/>
    </source>
</evidence>
<evidence type="ECO:0000313" key="2">
    <source>
        <dbReference type="EMBL" id="TBU34163.1"/>
    </source>
</evidence>
<dbReference type="EMBL" id="ML143389">
    <property type="protein sequence ID" value="TBU34163.1"/>
    <property type="molecule type" value="Genomic_DNA"/>
</dbReference>
<reference evidence="2" key="1">
    <citation type="submission" date="2019-01" db="EMBL/GenBank/DDBJ databases">
        <title>Draft genome sequences of three monokaryotic isolates of the white-rot basidiomycete fungus Dichomitus squalens.</title>
        <authorList>
            <consortium name="DOE Joint Genome Institute"/>
            <person name="Lopez S.C."/>
            <person name="Andreopoulos B."/>
            <person name="Pangilinan J."/>
            <person name="Lipzen A."/>
            <person name="Riley R."/>
            <person name="Ahrendt S."/>
            <person name="Ng V."/>
            <person name="Barry K."/>
            <person name="Daum C."/>
            <person name="Grigoriev I.V."/>
            <person name="Hilden K.S."/>
            <person name="Makela M.R."/>
            <person name="de Vries R.P."/>
        </authorList>
    </citation>
    <scope>NUCLEOTIDE SEQUENCE [LARGE SCALE GENOMIC DNA]</scope>
    <source>
        <strain evidence="2">OM18370.1</strain>
    </source>
</reference>
<organism evidence="2">
    <name type="scientific">Dichomitus squalens</name>
    <dbReference type="NCBI Taxonomy" id="114155"/>
    <lineage>
        <taxon>Eukaryota</taxon>
        <taxon>Fungi</taxon>
        <taxon>Dikarya</taxon>
        <taxon>Basidiomycota</taxon>
        <taxon>Agaricomycotina</taxon>
        <taxon>Agaricomycetes</taxon>
        <taxon>Polyporales</taxon>
        <taxon>Polyporaceae</taxon>
        <taxon>Dichomitus</taxon>
    </lineage>
</organism>
<name>A0A4V2K1U9_9APHY</name>
<accession>A0A4V2K1U9</accession>